<dbReference type="Proteomes" id="UP000473826">
    <property type="component" value="Unassembled WGS sequence"/>
</dbReference>
<keyword evidence="3" id="KW-0560">Oxidoreductase</keyword>
<accession>A0A7D8V3L7</accession>
<protein>
    <recommendedName>
        <fullName evidence="7">Short-chain dehydrogenase/reductase SDR</fullName>
    </recommendedName>
</protein>
<evidence type="ECO:0000256" key="3">
    <source>
        <dbReference type="ARBA" id="ARBA00023002"/>
    </source>
</evidence>
<sequence>MAASRVILITGASAGIGRACAIGLSKAFPSPEHPEPLVLALVGRREDELKATAAACREGTTVEVLTADVSSETDVRRVFDVIKQKHGRLDLLFNNAGVNLLKGTALEDSDMDKFRKTLDINVMGAVLCTAAAVRLMKEQSPQGGRIVNNGSISASSPRPDSTSYTVSKHAILGLTRSTSLDGRKYHIAATQLDIGNALTDMAKGSGAGQGTPQADGSLKVEPLFDVNEVARTLAYLAALPRNVEVLHLEILALGMPYVGRG</sequence>
<reference evidence="5 6" key="1">
    <citation type="journal article" date="2019" name="PLoS Genet.">
        <title>Convergent evolution of linked mating-type loci in basidiomycete fungi.</title>
        <authorList>
            <person name="Sun S."/>
            <person name="Coelho M.A."/>
            <person name="Heitman J."/>
            <person name="Nowrousian M."/>
        </authorList>
    </citation>
    <scope>NUCLEOTIDE SEQUENCE [LARGE SCALE GENOMIC DNA]</scope>
    <source>
        <strain evidence="5 6">CBS 4282</strain>
    </source>
</reference>
<organism evidence="5 6">
    <name type="scientific">Vanrija humicola</name>
    <name type="common">Yeast</name>
    <name type="synonym">Cryptococcus humicola</name>
    <dbReference type="NCBI Taxonomy" id="5417"/>
    <lineage>
        <taxon>Eukaryota</taxon>
        <taxon>Fungi</taxon>
        <taxon>Dikarya</taxon>
        <taxon>Basidiomycota</taxon>
        <taxon>Agaricomycotina</taxon>
        <taxon>Tremellomycetes</taxon>
        <taxon>Trichosporonales</taxon>
        <taxon>Trichosporonaceae</taxon>
        <taxon>Vanrija</taxon>
    </lineage>
</organism>
<dbReference type="SUPFAM" id="SSF51735">
    <property type="entry name" value="NAD(P)-binding Rossmann-fold domains"/>
    <property type="match status" value="1"/>
</dbReference>
<dbReference type="Gene3D" id="3.40.50.720">
    <property type="entry name" value="NAD(P)-binding Rossmann-like Domain"/>
    <property type="match status" value="1"/>
</dbReference>
<dbReference type="InterPro" id="IPR002347">
    <property type="entry name" value="SDR_fam"/>
</dbReference>
<dbReference type="PANTHER" id="PTHR43669:SF3">
    <property type="entry name" value="ALCOHOL DEHYDROGENASE, PUTATIVE (AFU_ORTHOLOGUE AFUA_3G03445)-RELATED"/>
    <property type="match status" value="1"/>
</dbReference>
<dbReference type="PANTHER" id="PTHR43669">
    <property type="entry name" value="5-KETO-D-GLUCONATE 5-REDUCTASE"/>
    <property type="match status" value="1"/>
</dbReference>
<dbReference type="PRINTS" id="PR00080">
    <property type="entry name" value="SDRFAMILY"/>
</dbReference>
<evidence type="ECO:0000313" key="5">
    <source>
        <dbReference type="EMBL" id="TXT13762.1"/>
    </source>
</evidence>
<proteinExistence type="inferred from homology"/>
<dbReference type="EMBL" id="QKWK01000002">
    <property type="protein sequence ID" value="TXT13762.1"/>
    <property type="molecule type" value="Genomic_DNA"/>
</dbReference>
<evidence type="ECO:0000256" key="2">
    <source>
        <dbReference type="ARBA" id="ARBA00022857"/>
    </source>
</evidence>
<dbReference type="PROSITE" id="PS00061">
    <property type="entry name" value="ADH_SHORT"/>
    <property type="match status" value="1"/>
</dbReference>
<evidence type="ECO:0008006" key="7">
    <source>
        <dbReference type="Google" id="ProtNLM"/>
    </source>
</evidence>
<dbReference type="AlphaFoldDB" id="A0A7D8V3L7"/>
<keyword evidence="2" id="KW-0521">NADP</keyword>
<dbReference type="CDD" id="cd05233">
    <property type="entry name" value="SDR_c"/>
    <property type="match status" value="1"/>
</dbReference>
<dbReference type="GO" id="GO:0016491">
    <property type="term" value="F:oxidoreductase activity"/>
    <property type="evidence" value="ECO:0007669"/>
    <property type="project" value="UniProtKB-KW"/>
</dbReference>
<dbReference type="PRINTS" id="PR00081">
    <property type="entry name" value="GDHRDH"/>
</dbReference>
<dbReference type="InterPro" id="IPR020904">
    <property type="entry name" value="Sc_DH/Rdtase_CS"/>
</dbReference>
<comment type="similarity">
    <text evidence="1 4">Belongs to the short-chain dehydrogenases/reductases (SDR) family.</text>
</comment>
<gene>
    <name evidence="5" type="ORF">VHUM_01129</name>
</gene>
<evidence type="ECO:0000256" key="1">
    <source>
        <dbReference type="ARBA" id="ARBA00006484"/>
    </source>
</evidence>
<dbReference type="Pfam" id="PF00106">
    <property type="entry name" value="adh_short"/>
    <property type="match status" value="1"/>
</dbReference>
<evidence type="ECO:0000313" key="6">
    <source>
        <dbReference type="Proteomes" id="UP000473826"/>
    </source>
</evidence>
<keyword evidence="6" id="KW-1185">Reference proteome</keyword>
<evidence type="ECO:0000256" key="4">
    <source>
        <dbReference type="RuleBase" id="RU000363"/>
    </source>
</evidence>
<name>A0A7D8V3L7_VANHU</name>
<dbReference type="InterPro" id="IPR036291">
    <property type="entry name" value="NAD(P)-bd_dom_sf"/>
</dbReference>
<dbReference type="OrthoDB" id="1933717at2759"/>
<comment type="caution">
    <text evidence="5">The sequence shown here is derived from an EMBL/GenBank/DDBJ whole genome shotgun (WGS) entry which is preliminary data.</text>
</comment>